<protein>
    <recommendedName>
        <fullName evidence="6">Protein CLP1 homolog</fullName>
    </recommendedName>
</protein>
<dbReference type="Gene3D" id="3.40.50.300">
    <property type="entry name" value="P-loop containing nucleotide triphosphate hydrolases"/>
    <property type="match status" value="1"/>
</dbReference>
<comment type="caution">
    <text evidence="10">The sequence shown here is derived from an EMBL/GenBank/DDBJ whole genome shotgun (WGS) entry which is preliminary data.</text>
</comment>
<comment type="subcellular location">
    <subcellularLocation>
        <location evidence="1 6">Nucleus</location>
    </subcellularLocation>
</comment>
<evidence type="ECO:0000259" key="9">
    <source>
        <dbReference type="Pfam" id="PF16575"/>
    </source>
</evidence>
<dbReference type="InterPro" id="IPR027417">
    <property type="entry name" value="P-loop_NTPase"/>
</dbReference>
<keyword evidence="5 6" id="KW-0539">Nucleus</keyword>
<evidence type="ECO:0000256" key="2">
    <source>
        <dbReference type="ARBA" id="ARBA00022664"/>
    </source>
</evidence>
<evidence type="ECO:0000313" key="10">
    <source>
        <dbReference type="EMBL" id="KAK8738596.1"/>
    </source>
</evidence>
<dbReference type="PANTHER" id="PTHR12755:SF6">
    <property type="entry name" value="POLYRIBONUCLEOTIDE 5'-HYDROXYL-KINASE CLP1"/>
    <property type="match status" value="1"/>
</dbReference>
<dbReference type="FunFam" id="2.40.30.330:FF:000001">
    <property type="entry name" value="Protein CLP1 homolog"/>
    <property type="match status" value="1"/>
</dbReference>
<evidence type="ECO:0000256" key="3">
    <source>
        <dbReference type="ARBA" id="ARBA00022741"/>
    </source>
</evidence>
<evidence type="ECO:0000256" key="5">
    <source>
        <dbReference type="ARBA" id="ARBA00023242"/>
    </source>
</evidence>
<feature type="binding site" evidence="6">
    <location>
        <position position="19"/>
    </location>
    <ligand>
        <name>ATP</name>
        <dbReference type="ChEBI" id="CHEBI:30616"/>
    </ligand>
</feature>
<dbReference type="GO" id="GO:0031124">
    <property type="term" value="P:mRNA 3'-end processing"/>
    <property type="evidence" value="ECO:0007669"/>
    <property type="project" value="UniProtKB-UniRule"/>
</dbReference>
<keyword evidence="3 6" id="KW-0547">Nucleotide-binding</keyword>
<dbReference type="Gene3D" id="2.60.120.1030">
    <property type="entry name" value="Clp1, DNA binding domain"/>
    <property type="match status" value="1"/>
</dbReference>
<sequence>MTIQGKMTEKEFKLEPDCELRFEVEGKKETVDLKLLSGKAEVFGTELAPDKPYTFFSGAKAAVYTWHGCTLKLTGNTEGTYIAKETPMVMYLNTHACLERLRKHADEGLNRGEDTRGPVTMIVGPGDVGKSTLCRILLNYAVRMGRRPIFVDLDVGQGSIAIPGTIGAILVERAASVGEGFSQEAPLVYNFGHLVPLANLTFYNILVSRMAATVQDKMVGNRKAASGVIINTCGWVKDEGYKSLTHVAQAFEVDVIIVLDQERLYNELVRDIPFIKIVFLPKSGGVVERTPPMRISARDDRIREYYYGLHTKYHPHSFEVKMSHLTIYKIGAPALPDSCMPADMKVDDHMTKLVPVEPGVKLKHHMLAVSLATEPKDLLTSNVAGFICVLDVDDENKMVKVLSPQPKPLPKTILILTEIQFMDSN</sequence>
<evidence type="ECO:0000256" key="6">
    <source>
        <dbReference type="HAMAP-Rule" id="MF_03035"/>
    </source>
</evidence>
<dbReference type="GO" id="GO:0051731">
    <property type="term" value="F:polynucleotide 5'-hydroxyl-kinase activity"/>
    <property type="evidence" value="ECO:0007669"/>
    <property type="project" value="InterPro"/>
</dbReference>
<dbReference type="InterPro" id="IPR032319">
    <property type="entry name" value="CLP1_P"/>
</dbReference>
<dbReference type="InterPro" id="IPR010655">
    <property type="entry name" value="Clp1_C"/>
</dbReference>
<dbReference type="Pfam" id="PF06807">
    <property type="entry name" value="Clp1"/>
    <property type="match status" value="1"/>
</dbReference>
<gene>
    <name evidence="10" type="ORF">OTU49_003956</name>
</gene>
<dbReference type="FunFam" id="2.60.120.1030:FF:000001">
    <property type="entry name" value="Protein CLP1 homolog 5"/>
    <property type="match status" value="1"/>
</dbReference>
<accession>A0AAW0X2M1</accession>
<name>A0AAW0X2M1_CHEQU</name>
<dbReference type="Proteomes" id="UP001445076">
    <property type="component" value="Unassembled WGS sequence"/>
</dbReference>
<keyword evidence="4 6" id="KW-0067">ATP-binding</keyword>
<organism evidence="10 11">
    <name type="scientific">Cherax quadricarinatus</name>
    <name type="common">Australian red claw crayfish</name>
    <dbReference type="NCBI Taxonomy" id="27406"/>
    <lineage>
        <taxon>Eukaryota</taxon>
        <taxon>Metazoa</taxon>
        <taxon>Ecdysozoa</taxon>
        <taxon>Arthropoda</taxon>
        <taxon>Crustacea</taxon>
        <taxon>Multicrustacea</taxon>
        <taxon>Malacostraca</taxon>
        <taxon>Eumalacostraca</taxon>
        <taxon>Eucarida</taxon>
        <taxon>Decapoda</taxon>
        <taxon>Pleocyemata</taxon>
        <taxon>Astacidea</taxon>
        <taxon>Parastacoidea</taxon>
        <taxon>Parastacidae</taxon>
        <taxon>Cherax</taxon>
    </lineage>
</organism>
<dbReference type="InterPro" id="IPR032324">
    <property type="entry name" value="Clp1_N"/>
</dbReference>
<feature type="domain" description="Clp1 C-terminal" evidence="7">
    <location>
        <begin position="314"/>
        <end position="423"/>
    </location>
</feature>
<feature type="domain" description="Clp1 P-loop" evidence="9">
    <location>
        <begin position="124"/>
        <end position="308"/>
    </location>
</feature>
<proteinExistence type="inferred from homology"/>
<dbReference type="InterPro" id="IPR038238">
    <property type="entry name" value="Clp1_C_sf"/>
</dbReference>
<dbReference type="Gene3D" id="2.40.30.330">
    <property type="entry name" value="Pre-mRNA cleavage complex subunit Clp1, C-terminal domain"/>
    <property type="match status" value="1"/>
</dbReference>
<evidence type="ECO:0000259" key="7">
    <source>
        <dbReference type="Pfam" id="PF06807"/>
    </source>
</evidence>
<evidence type="ECO:0000313" key="11">
    <source>
        <dbReference type="Proteomes" id="UP001445076"/>
    </source>
</evidence>
<dbReference type="InterPro" id="IPR045116">
    <property type="entry name" value="Clp1/Grc3"/>
</dbReference>
<evidence type="ECO:0000256" key="4">
    <source>
        <dbReference type="ARBA" id="ARBA00022840"/>
    </source>
</evidence>
<dbReference type="AlphaFoldDB" id="A0AAW0X2M1"/>
<evidence type="ECO:0000259" key="8">
    <source>
        <dbReference type="Pfam" id="PF16573"/>
    </source>
</evidence>
<comment type="function">
    <text evidence="6">Required for endonucleolytic cleavage during polyadenylation-dependent pre-mRNA 3'-end formation.</text>
</comment>
<dbReference type="GO" id="GO:0005524">
    <property type="term" value="F:ATP binding"/>
    <property type="evidence" value="ECO:0007669"/>
    <property type="project" value="UniProtKB-UniRule"/>
</dbReference>
<feature type="binding site" evidence="6">
    <location>
        <begin position="127"/>
        <end position="132"/>
    </location>
    <ligand>
        <name>ATP</name>
        <dbReference type="ChEBI" id="CHEBI:30616"/>
    </ligand>
</feature>
<feature type="binding site" evidence="6">
    <location>
        <position position="60"/>
    </location>
    <ligand>
        <name>ATP</name>
        <dbReference type="ChEBI" id="CHEBI:30616"/>
    </ligand>
</feature>
<dbReference type="CDD" id="cd01983">
    <property type="entry name" value="SIMIBI"/>
    <property type="match status" value="1"/>
</dbReference>
<dbReference type="Pfam" id="PF16573">
    <property type="entry name" value="CLP1_N"/>
    <property type="match status" value="1"/>
</dbReference>
<dbReference type="PANTHER" id="PTHR12755">
    <property type="entry name" value="CLEAVAGE/POLYADENYLATION FACTOR IA SUBUNIT CLP1P"/>
    <property type="match status" value="1"/>
</dbReference>
<feature type="domain" description="Clp1 N-terminal" evidence="8">
    <location>
        <begin position="13"/>
        <end position="105"/>
    </location>
</feature>
<comment type="similarity">
    <text evidence="6">Belongs to the Clp1 family. Clp1 subfamily.</text>
</comment>
<keyword evidence="11" id="KW-1185">Reference proteome</keyword>
<dbReference type="HAMAP" id="MF_03035">
    <property type="entry name" value="Clp1"/>
    <property type="match status" value="1"/>
</dbReference>
<dbReference type="GO" id="GO:0005849">
    <property type="term" value="C:mRNA cleavage factor complex"/>
    <property type="evidence" value="ECO:0007669"/>
    <property type="project" value="InterPro"/>
</dbReference>
<dbReference type="InterPro" id="IPR028606">
    <property type="entry name" value="Clp1"/>
</dbReference>
<dbReference type="Pfam" id="PF16575">
    <property type="entry name" value="CLP1_P"/>
    <property type="match status" value="1"/>
</dbReference>
<dbReference type="InterPro" id="IPR038239">
    <property type="entry name" value="Clp1_N_sf"/>
</dbReference>
<keyword evidence="2 6" id="KW-0507">mRNA processing</keyword>
<evidence type="ECO:0000256" key="1">
    <source>
        <dbReference type="ARBA" id="ARBA00004123"/>
    </source>
</evidence>
<dbReference type="EMBL" id="JARKIK010000039">
    <property type="protein sequence ID" value="KAK8738596.1"/>
    <property type="molecule type" value="Genomic_DNA"/>
</dbReference>
<reference evidence="10 11" key="1">
    <citation type="journal article" date="2024" name="BMC Genomics">
        <title>Genome assembly of redclaw crayfish (Cherax quadricarinatus) provides insights into its immune adaptation and hypoxia tolerance.</title>
        <authorList>
            <person name="Liu Z."/>
            <person name="Zheng J."/>
            <person name="Li H."/>
            <person name="Fang K."/>
            <person name="Wang S."/>
            <person name="He J."/>
            <person name="Zhou D."/>
            <person name="Weng S."/>
            <person name="Chi M."/>
            <person name="Gu Z."/>
            <person name="He J."/>
            <person name="Li F."/>
            <person name="Wang M."/>
        </authorList>
    </citation>
    <scope>NUCLEOTIDE SEQUENCE [LARGE SCALE GENOMIC DNA]</scope>
    <source>
        <strain evidence="10">ZL_2023a</strain>
    </source>
</reference>
<dbReference type="SUPFAM" id="SSF52540">
    <property type="entry name" value="P-loop containing nucleoside triphosphate hydrolases"/>
    <property type="match status" value="2"/>
</dbReference>
<dbReference type="GO" id="GO:0006388">
    <property type="term" value="P:tRNA splicing, via endonucleolytic cleavage and ligation"/>
    <property type="evidence" value="ECO:0007669"/>
    <property type="project" value="TreeGrafter"/>
</dbReference>